<keyword evidence="7" id="KW-0223">Dioxygenase</keyword>
<proteinExistence type="predicted"/>
<feature type="domain" description="Rieske" evidence="6">
    <location>
        <begin position="29"/>
        <end position="130"/>
    </location>
</feature>
<comment type="caution">
    <text evidence="7">The sequence shown here is derived from an EMBL/GenBank/DDBJ whole genome shotgun (WGS) entry which is preliminary data.</text>
</comment>
<keyword evidence="4" id="KW-0408">Iron</keyword>
<dbReference type="CDD" id="cd03469">
    <property type="entry name" value="Rieske_RO_Alpha_N"/>
    <property type="match status" value="1"/>
</dbReference>
<evidence type="ECO:0000256" key="4">
    <source>
        <dbReference type="ARBA" id="ARBA00023004"/>
    </source>
</evidence>
<name>A0AA36XK39_9NEIS</name>
<reference evidence="7 8" key="1">
    <citation type="submission" date="2011-05" db="EMBL/GenBank/DDBJ databases">
        <authorList>
            <person name="Muzny D."/>
            <person name="Qin X."/>
            <person name="Deng J."/>
            <person name="Jiang H."/>
            <person name="Liu Y."/>
            <person name="Qu J."/>
            <person name="Song X.-Z."/>
            <person name="Zhang L."/>
            <person name="Thornton R."/>
            <person name="Coyle M."/>
            <person name="Francisco L."/>
            <person name="Jackson L."/>
            <person name="Javaid M."/>
            <person name="Korchina V."/>
            <person name="Kovar C."/>
            <person name="Mata R."/>
            <person name="Mathew T."/>
            <person name="Ngo R."/>
            <person name="Nguyen L."/>
            <person name="Nguyen N."/>
            <person name="Okwuonu G."/>
            <person name="Ongeri F."/>
            <person name="Pham C."/>
            <person name="Simmons D."/>
            <person name="Wilczek-Boney K."/>
            <person name="Hale W."/>
            <person name="Jakkamsetti A."/>
            <person name="Pham P."/>
            <person name="Ruth R."/>
            <person name="San Lucas F."/>
            <person name="Warren J."/>
            <person name="Zhang J."/>
            <person name="Zhao Z."/>
            <person name="Zhou C."/>
            <person name="Zhu D."/>
            <person name="Lee S."/>
            <person name="Bess C."/>
            <person name="Blankenburg K."/>
            <person name="Forbes L."/>
            <person name="Fu Q."/>
            <person name="Gubbala S."/>
            <person name="Hirani K."/>
            <person name="Jayaseelan J.C."/>
            <person name="Lara F."/>
            <person name="Munidasa M."/>
            <person name="Palculict T."/>
            <person name="Patil S."/>
            <person name="Pu L.-L."/>
            <person name="Saada N."/>
            <person name="Tang L."/>
            <person name="Weissenberger G."/>
            <person name="Zhu Y."/>
            <person name="Hemphill L."/>
            <person name="Shang Y."/>
            <person name="Youmans B."/>
            <person name="Ayvaz T."/>
            <person name="Ross M."/>
            <person name="Santibanez J."/>
            <person name="Aqrawi P."/>
            <person name="Gross S."/>
            <person name="Joshi V."/>
            <person name="Fowler G."/>
            <person name="Nazareth L."/>
            <person name="Reid J."/>
            <person name="Worley K."/>
            <person name="Petrosino J."/>
            <person name="Highlander S."/>
            <person name="Gibbs R."/>
        </authorList>
    </citation>
    <scope>NUCLEOTIDE SEQUENCE [LARGE SCALE GENOMIC DNA]</scope>
    <source>
        <strain evidence="7 8">ATCC 33926</strain>
    </source>
</reference>
<dbReference type="GO" id="GO:0051537">
    <property type="term" value="F:2 iron, 2 sulfur cluster binding"/>
    <property type="evidence" value="ECO:0007669"/>
    <property type="project" value="UniProtKB-KW"/>
</dbReference>
<evidence type="ECO:0000313" key="7">
    <source>
        <dbReference type="EMBL" id="EGQ75968.1"/>
    </source>
</evidence>
<dbReference type="EMBL" id="AFQE01000107">
    <property type="protein sequence ID" value="EGQ75968.1"/>
    <property type="molecule type" value="Genomic_DNA"/>
</dbReference>
<dbReference type="AlphaFoldDB" id="A0AA36XK39"/>
<sequence>MYQHKKVDLPSQSNKTTQTMNIEKMKRAWYPLIPSKQLKDKPVHRELLGQQLVLVRLNGQAACMDDCCPHRHVPLSAGKIVSGKLQCCYHGWEFDAQGKVLTVVGGMCACEEAESVPTFPCREYDDWVWVCLVSDIPFEPYADFEAPEGFETANAVRYMEGDFIHAIENFLDPTHTRYIHAKLLRNNGKQSMQISQSHHERGFVTHYRLNQQQNGLINKLFDKGITVNDAAFTFPGLVRIDYFTPNSHEYRISAFFIPQSKGSMGLNVRVHFPKSRFPLPIKFHLFRPFLERLMVQDSAIIKSQYHHHKEHYANRPYCSTTNDLVIDHLLHLFLENMPEGIDKTGEMSL</sequence>
<dbReference type="Pfam" id="PF00355">
    <property type="entry name" value="Rieske"/>
    <property type="match status" value="1"/>
</dbReference>
<keyword evidence="1" id="KW-0001">2Fe-2S</keyword>
<dbReference type="InterPro" id="IPR050584">
    <property type="entry name" value="Cholesterol_7-desaturase"/>
</dbReference>
<evidence type="ECO:0000313" key="8">
    <source>
        <dbReference type="Proteomes" id="UP000004982"/>
    </source>
</evidence>
<dbReference type="PANTHER" id="PTHR21266">
    <property type="entry name" value="IRON-SULFUR DOMAIN CONTAINING PROTEIN"/>
    <property type="match status" value="1"/>
</dbReference>
<dbReference type="PANTHER" id="PTHR21266:SF60">
    <property type="entry name" value="3-KETOSTEROID-9-ALPHA-MONOOXYGENASE, OXYGENASE COMPONENT"/>
    <property type="match status" value="1"/>
</dbReference>
<dbReference type="SUPFAM" id="SSF50022">
    <property type="entry name" value="ISP domain"/>
    <property type="match status" value="1"/>
</dbReference>
<keyword evidence="3" id="KW-0560">Oxidoreductase</keyword>
<dbReference type="Pfam" id="PF19112">
    <property type="entry name" value="VanA_C"/>
    <property type="match status" value="1"/>
</dbReference>
<dbReference type="InterPro" id="IPR017941">
    <property type="entry name" value="Rieske_2Fe-2S"/>
</dbReference>
<protein>
    <submittedName>
        <fullName evidence="7">Phenylpropionate dioxygenase</fullName>
    </submittedName>
</protein>
<dbReference type="GO" id="GO:0051213">
    <property type="term" value="F:dioxygenase activity"/>
    <property type="evidence" value="ECO:0007669"/>
    <property type="project" value="UniProtKB-KW"/>
</dbReference>
<dbReference type="Gene3D" id="3.90.380.10">
    <property type="entry name" value="Naphthalene 1,2-dioxygenase Alpha Subunit, Chain A, domain 1"/>
    <property type="match status" value="1"/>
</dbReference>
<evidence type="ECO:0000256" key="5">
    <source>
        <dbReference type="ARBA" id="ARBA00023014"/>
    </source>
</evidence>
<dbReference type="Gene3D" id="2.102.10.10">
    <property type="entry name" value="Rieske [2Fe-2S] iron-sulphur domain"/>
    <property type="match status" value="1"/>
</dbReference>
<keyword evidence="2" id="KW-0479">Metal-binding</keyword>
<gene>
    <name evidence="7" type="ORF">HMPREF9418_2183</name>
</gene>
<accession>A0AA36XK39</accession>
<evidence type="ECO:0000256" key="1">
    <source>
        <dbReference type="ARBA" id="ARBA00022714"/>
    </source>
</evidence>
<dbReference type="Proteomes" id="UP000004982">
    <property type="component" value="Unassembled WGS sequence"/>
</dbReference>
<evidence type="ECO:0000256" key="2">
    <source>
        <dbReference type="ARBA" id="ARBA00022723"/>
    </source>
</evidence>
<dbReference type="InterPro" id="IPR036922">
    <property type="entry name" value="Rieske_2Fe-2S_sf"/>
</dbReference>
<evidence type="ECO:0000259" key="6">
    <source>
        <dbReference type="PROSITE" id="PS51296"/>
    </source>
</evidence>
<evidence type="ECO:0000256" key="3">
    <source>
        <dbReference type="ARBA" id="ARBA00023002"/>
    </source>
</evidence>
<dbReference type="SUPFAM" id="SSF55961">
    <property type="entry name" value="Bet v1-like"/>
    <property type="match status" value="1"/>
</dbReference>
<dbReference type="GO" id="GO:0046872">
    <property type="term" value="F:metal ion binding"/>
    <property type="evidence" value="ECO:0007669"/>
    <property type="project" value="UniProtKB-KW"/>
</dbReference>
<organism evidence="7 8">
    <name type="scientific">Neisseria macacae ATCC 33926</name>
    <dbReference type="NCBI Taxonomy" id="997348"/>
    <lineage>
        <taxon>Bacteria</taxon>
        <taxon>Pseudomonadati</taxon>
        <taxon>Pseudomonadota</taxon>
        <taxon>Betaproteobacteria</taxon>
        <taxon>Neisseriales</taxon>
        <taxon>Neisseriaceae</taxon>
        <taxon>Neisseria</taxon>
    </lineage>
</organism>
<dbReference type="InterPro" id="IPR044043">
    <property type="entry name" value="VanA_C_cat"/>
</dbReference>
<dbReference type="PROSITE" id="PS51296">
    <property type="entry name" value="RIESKE"/>
    <property type="match status" value="1"/>
</dbReference>
<keyword evidence="5" id="KW-0411">Iron-sulfur</keyword>